<dbReference type="GeneID" id="31013021"/>
<evidence type="ECO:0000313" key="2">
    <source>
        <dbReference type="EMBL" id="OJD34536.1"/>
    </source>
</evidence>
<evidence type="ECO:0000256" key="1">
    <source>
        <dbReference type="SAM" id="Phobius"/>
    </source>
</evidence>
<gene>
    <name evidence="2" type="ORF">BKCO1_2200010</name>
</gene>
<evidence type="ECO:0000313" key="3">
    <source>
        <dbReference type="Proteomes" id="UP000183809"/>
    </source>
</evidence>
<keyword evidence="3" id="KW-1185">Reference proteome</keyword>
<dbReference type="Proteomes" id="UP000183809">
    <property type="component" value="Unassembled WGS sequence"/>
</dbReference>
<feature type="transmembrane region" description="Helical" evidence="1">
    <location>
        <begin position="21"/>
        <end position="39"/>
    </location>
</feature>
<reference evidence="2 3" key="1">
    <citation type="submission" date="2016-10" db="EMBL/GenBank/DDBJ databases">
        <title>Proteomics and genomics reveal pathogen-plant mechanisms compatible with a hemibiotrophic lifestyle of Diplodia corticola.</title>
        <authorList>
            <person name="Fernandes I."/>
            <person name="De Jonge R."/>
            <person name="Van De Peer Y."/>
            <person name="Devreese B."/>
            <person name="Alves A."/>
            <person name="Esteves A.C."/>
        </authorList>
    </citation>
    <scope>NUCLEOTIDE SEQUENCE [LARGE SCALE GENOMIC DNA]</scope>
    <source>
        <strain evidence="2 3">CBS 112549</strain>
    </source>
</reference>
<protein>
    <submittedName>
        <fullName evidence="2">Uncharacterized protein</fullName>
    </submittedName>
</protein>
<keyword evidence="1" id="KW-1133">Transmembrane helix</keyword>
<feature type="transmembrane region" description="Helical" evidence="1">
    <location>
        <begin position="45"/>
        <end position="64"/>
    </location>
</feature>
<proteinExistence type="predicted"/>
<name>A0A1J9R1P4_9PEZI</name>
<dbReference type="EMBL" id="MNUE01000022">
    <property type="protein sequence ID" value="OJD34536.1"/>
    <property type="molecule type" value="Genomic_DNA"/>
</dbReference>
<sequence length="126" mass="14244">MPPRQSLPNPYYFDIQLKIHQIIILSCLGISVAWTADVWSASPQLSGDGCFVLIILCALMIAHFEIICDRMETYENTVQDLDWHAEHGRPSSSSTPMPPTWDEPVRLAHPVALYGYGTMRLESRTL</sequence>
<organism evidence="2 3">
    <name type="scientific">Diplodia corticola</name>
    <dbReference type="NCBI Taxonomy" id="236234"/>
    <lineage>
        <taxon>Eukaryota</taxon>
        <taxon>Fungi</taxon>
        <taxon>Dikarya</taxon>
        <taxon>Ascomycota</taxon>
        <taxon>Pezizomycotina</taxon>
        <taxon>Dothideomycetes</taxon>
        <taxon>Dothideomycetes incertae sedis</taxon>
        <taxon>Botryosphaeriales</taxon>
        <taxon>Botryosphaeriaceae</taxon>
        <taxon>Diplodia</taxon>
    </lineage>
</organism>
<accession>A0A1J9R1P4</accession>
<dbReference type="RefSeq" id="XP_020130796.1">
    <property type="nucleotide sequence ID" value="XM_020272761.1"/>
</dbReference>
<dbReference type="AlphaFoldDB" id="A0A1J9R1P4"/>
<comment type="caution">
    <text evidence="2">The sequence shown here is derived from an EMBL/GenBank/DDBJ whole genome shotgun (WGS) entry which is preliminary data.</text>
</comment>
<keyword evidence="1" id="KW-0472">Membrane</keyword>
<keyword evidence="1" id="KW-0812">Transmembrane</keyword>